<accession>A0A0F9FGJ8</accession>
<evidence type="ECO:0000313" key="1">
    <source>
        <dbReference type="EMBL" id="KKL77591.1"/>
    </source>
</evidence>
<comment type="caution">
    <text evidence="1">The sequence shown here is derived from an EMBL/GenBank/DDBJ whole genome shotgun (WGS) entry which is preliminary data.</text>
</comment>
<gene>
    <name evidence="1" type="ORF">LCGC14_2033370</name>
</gene>
<reference evidence="1" key="1">
    <citation type="journal article" date="2015" name="Nature">
        <title>Complex archaea that bridge the gap between prokaryotes and eukaryotes.</title>
        <authorList>
            <person name="Spang A."/>
            <person name="Saw J.H."/>
            <person name="Jorgensen S.L."/>
            <person name="Zaremba-Niedzwiedzka K."/>
            <person name="Martijn J."/>
            <person name="Lind A.E."/>
            <person name="van Eijk R."/>
            <person name="Schleper C."/>
            <person name="Guy L."/>
            <person name="Ettema T.J."/>
        </authorList>
    </citation>
    <scope>NUCLEOTIDE SEQUENCE</scope>
</reference>
<organism evidence="1">
    <name type="scientific">marine sediment metagenome</name>
    <dbReference type="NCBI Taxonomy" id="412755"/>
    <lineage>
        <taxon>unclassified sequences</taxon>
        <taxon>metagenomes</taxon>
        <taxon>ecological metagenomes</taxon>
    </lineage>
</organism>
<sequence length="101" mass="11642">MKTEQVAIVSFDGMIRRKSIEIKRQLSVLTQLSEFQVEITIKGRVHDGDLKFKYSVGPEYGPKVTGNNLDTAVEEFMRRQGWEKDHAPLQISQGEQNEYEI</sequence>
<dbReference type="EMBL" id="LAZR01023709">
    <property type="protein sequence ID" value="KKL77591.1"/>
    <property type="molecule type" value="Genomic_DNA"/>
</dbReference>
<dbReference type="AlphaFoldDB" id="A0A0F9FGJ8"/>
<protein>
    <submittedName>
        <fullName evidence="1">Uncharacterized protein</fullName>
    </submittedName>
</protein>
<name>A0A0F9FGJ8_9ZZZZ</name>
<proteinExistence type="predicted"/>